<proteinExistence type="predicted"/>
<comment type="caution">
    <text evidence="1">The sequence shown here is derived from an EMBL/GenBank/DDBJ whole genome shotgun (WGS) entry which is preliminary data.</text>
</comment>
<keyword evidence="2" id="KW-1185">Reference proteome</keyword>
<protein>
    <recommendedName>
        <fullName evidence="3">DUF4919 domain-containing protein</fullName>
    </recommendedName>
</protein>
<evidence type="ECO:0008006" key="3">
    <source>
        <dbReference type="Google" id="ProtNLM"/>
    </source>
</evidence>
<name>A0ABW3NR10_9FLAO</name>
<dbReference type="EMBL" id="JBHTLI010000001">
    <property type="protein sequence ID" value="MFD1096118.1"/>
    <property type="molecule type" value="Genomic_DNA"/>
</dbReference>
<gene>
    <name evidence="1" type="ORF">ACFQ3Q_10195</name>
</gene>
<accession>A0ABW3NR10</accession>
<sequence>MKNLIFVILIGISNHTFSQTIEDIDSVSIVMCDYLKELDIENDTLKISSLYEKQLFPYLEKVDQSKSKQIGEKVFYRLQRNCVEFRNLLDRLEPPKEAAVRITKNPTSTISKNQLKEFKNQKNFYYFEVDGDTTKVSMNEGIWKDKFSNETYSKLTYNWVTDTEFELTFIDSNNKTRSNFSVKGDKYIYKVLSKQDNYYLMSLNIPGQKTFEKFKLYYKKTMPNNG</sequence>
<dbReference type="RefSeq" id="WP_380745377.1">
    <property type="nucleotide sequence ID" value="NZ_JBHTLI010000001.1"/>
</dbReference>
<evidence type="ECO:0000313" key="2">
    <source>
        <dbReference type="Proteomes" id="UP001597131"/>
    </source>
</evidence>
<dbReference type="Proteomes" id="UP001597131">
    <property type="component" value="Unassembled WGS sequence"/>
</dbReference>
<reference evidence="2" key="1">
    <citation type="journal article" date="2019" name="Int. J. Syst. Evol. Microbiol.">
        <title>The Global Catalogue of Microorganisms (GCM) 10K type strain sequencing project: providing services to taxonomists for standard genome sequencing and annotation.</title>
        <authorList>
            <consortium name="The Broad Institute Genomics Platform"/>
            <consortium name="The Broad Institute Genome Sequencing Center for Infectious Disease"/>
            <person name="Wu L."/>
            <person name="Ma J."/>
        </authorList>
    </citation>
    <scope>NUCLEOTIDE SEQUENCE [LARGE SCALE GENOMIC DNA]</scope>
    <source>
        <strain evidence="2">CCUG 64793</strain>
    </source>
</reference>
<evidence type="ECO:0000313" key="1">
    <source>
        <dbReference type="EMBL" id="MFD1096118.1"/>
    </source>
</evidence>
<organism evidence="1 2">
    <name type="scientific">Salegentibacter chungangensis</name>
    <dbReference type="NCBI Taxonomy" id="1335724"/>
    <lineage>
        <taxon>Bacteria</taxon>
        <taxon>Pseudomonadati</taxon>
        <taxon>Bacteroidota</taxon>
        <taxon>Flavobacteriia</taxon>
        <taxon>Flavobacteriales</taxon>
        <taxon>Flavobacteriaceae</taxon>
        <taxon>Salegentibacter</taxon>
    </lineage>
</organism>